<dbReference type="InterPro" id="IPR038550">
    <property type="entry name" value="GPCR_3_9-Cys_sf"/>
</dbReference>
<proteinExistence type="predicted"/>
<organism evidence="2 3">
    <name type="scientific">Pantherophis guttatus</name>
    <name type="common">Corn snake</name>
    <name type="synonym">Elaphe guttata</name>
    <dbReference type="NCBI Taxonomy" id="94885"/>
    <lineage>
        <taxon>Eukaryota</taxon>
        <taxon>Metazoa</taxon>
        <taxon>Chordata</taxon>
        <taxon>Craniata</taxon>
        <taxon>Vertebrata</taxon>
        <taxon>Euteleostomi</taxon>
        <taxon>Lepidosauria</taxon>
        <taxon>Squamata</taxon>
        <taxon>Bifurcata</taxon>
        <taxon>Unidentata</taxon>
        <taxon>Episquamata</taxon>
        <taxon>Toxicofera</taxon>
        <taxon>Serpentes</taxon>
        <taxon>Colubroidea</taxon>
        <taxon>Colubridae</taxon>
        <taxon>Colubrinae</taxon>
        <taxon>Pantherophis</taxon>
    </lineage>
</organism>
<reference evidence="3" key="1">
    <citation type="submission" date="2025-08" db="UniProtKB">
        <authorList>
            <consortium name="RefSeq"/>
        </authorList>
    </citation>
    <scope>IDENTIFICATION</scope>
    <source>
        <tissue evidence="3">Blood</tissue>
    </source>
</reference>
<dbReference type="InterPro" id="IPR028082">
    <property type="entry name" value="Peripla_BP_I"/>
</dbReference>
<dbReference type="GeneID" id="132712097"/>
<evidence type="ECO:0000313" key="3">
    <source>
        <dbReference type="RefSeq" id="XP_060548578.1"/>
    </source>
</evidence>
<accession>A0ABM3ZJN1</accession>
<keyword evidence="2" id="KW-1185">Reference proteome</keyword>
<dbReference type="Pfam" id="PF07562">
    <property type="entry name" value="NCD3G"/>
    <property type="match status" value="1"/>
</dbReference>
<dbReference type="Proteomes" id="UP001652622">
    <property type="component" value="Unplaced"/>
</dbReference>
<gene>
    <name evidence="3" type="primary">LOC132712097</name>
</gene>
<dbReference type="Gene3D" id="2.10.50.30">
    <property type="entry name" value="GPCR, family 3, nine cysteines domain"/>
    <property type="match status" value="1"/>
</dbReference>
<name>A0ABM3ZJN1_PANGU</name>
<evidence type="ECO:0000313" key="2">
    <source>
        <dbReference type="Proteomes" id="UP001652622"/>
    </source>
</evidence>
<dbReference type="SUPFAM" id="SSF53822">
    <property type="entry name" value="Periplasmic binding protein-like I"/>
    <property type="match status" value="1"/>
</dbReference>
<dbReference type="InterPro" id="IPR000068">
    <property type="entry name" value="GPCR_3_Ca_sens_rcpt-rel"/>
</dbReference>
<dbReference type="RefSeq" id="XP_060548578.1">
    <property type="nucleotide sequence ID" value="XM_060692595.1"/>
</dbReference>
<feature type="domain" description="GPCR family 3 nine cysteines" evidence="1">
    <location>
        <begin position="88"/>
        <end position="127"/>
    </location>
</feature>
<dbReference type="PANTHER" id="PTHR24061">
    <property type="entry name" value="CALCIUM-SENSING RECEPTOR-RELATED"/>
    <property type="match status" value="1"/>
</dbReference>
<dbReference type="InterPro" id="IPR011500">
    <property type="entry name" value="GPCR_3_9-Cys_dom"/>
</dbReference>
<protein>
    <submittedName>
        <fullName evidence="3">Extracellular calcium-sensing receptor-like</fullName>
    </submittedName>
</protein>
<dbReference type="PANTHER" id="PTHR24061:SF599">
    <property type="entry name" value="G-PROTEIN COUPLED RECEPTORS FAMILY 3 PROFILE DOMAIN-CONTAINING PROTEIN"/>
    <property type="match status" value="1"/>
</dbReference>
<sequence>MDFVCLVVLPFQMHAFLRKVLFNNTAGEEVSFSETGMKYTGFDILNWVIFANMTILRQKVGWANPEAPSAEGFSINPNAIVWVNQTKPFSRCVKSCLPGQARKVAEGKRSCCYGCIPCPEGTISNQTGKLLEETHKQE</sequence>
<evidence type="ECO:0000259" key="1">
    <source>
        <dbReference type="Pfam" id="PF07562"/>
    </source>
</evidence>
<dbReference type="Gene3D" id="3.40.50.2300">
    <property type="match status" value="2"/>
</dbReference>